<name>A0AAD5SZM4_9FUNG</name>
<feature type="compositionally biased region" description="Basic and acidic residues" evidence="1">
    <location>
        <begin position="91"/>
        <end position="138"/>
    </location>
</feature>
<protein>
    <submittedName>
        <fullName evidence="2">Uncharacterized protein</fullName>
    </submittedName>
</protein>
<dbReference type="Proteomes" id="UP001211907">
    <property type="component" value="Unassembled WGS sequence"/>
</dbReference>
<dbReference type="EMBL" id="JADGJH010001041">
    <property type="protein sequence ID" value="KAJ3119606.1"/>
    <property type="molecule type" value="Genomic_DNA"/>
</dbReference>
<feature type="compositionally biased region" description="Polar residues" evidence="1">
    <location>
        <begin position="78"/>
        <end position="89"/>
    </location>
</feature>
<accession>A0AAD5SZM4</accession>
<dbReference type="SUPFAM" id="SSF64484">
    <property type="entry name" value="beta and beta-prime subunits of DNA dependent RNA-polymerase"/>
    <property type="match status" value="1"/>
</dbReference>
<evidence type="ECO:0000256" key="1">
    <source>
        <dbReference type="SAM" id="MobiDB-lite"/>
    </source>
</evidence>
<comment type="caution">
    <text evidence="2">The sequence shown here is derived from an EMBL/GenBank/DDBJ whole genome shotgun (WGS) entry which is preliminary data.</text>
</comment>
<organism evidence="2 3">
    <name type="scientific">Physocladia obscura</name>
    <dbReference type="NCBI Taxonomy" id="109957"/>
    <lineage>
        <taxon>Eukaryota</taxon>
        <taxon>Fungi</taxon>
        <taxon>Fungi incertae sedis</taxon>
        <taxon>Chytridiomycota</taxon>
        <taxon>Chytridiomycota incertae sedis</taxon>
        <taxon>Chytridiomycetes</taxon>
        <taxon>Chytridiales</taxon>
        <taxon>Chytriomycetaceae</taxon>
        <taxon>Physocladia</taxon>
    </lineage>
</organism>
<proteinExistence type="predicted"/>
<keyword evidence="3" id="KW-1185">Reference proteome</keyword>
<evidence type="ECO:0000313" key="2">
    <source>
        <dbReference type="EMBL" id="KAJ3119606.1"/>
    </source>
</evidence>
<reference evidence="2" key="1">
    <citation type="submission" date="2020-05" db="EMBL/GenBank/DDBJ databases">
        <title>Phylogenomic resolution of chytrid fungi.</title>
        <authorList>
            <person name="Stajich J.E."/>
            <person name="Amses K."/>
            <person name="Simmons R."/>
            <person name="Seto K."/>
            <person name="Myers J."/>
            <person name="Bonds A."/>
            <person name="Quandt C.A."/>
            <person name="Barry K."/>
            <person name="Liu P."/>
            <person name="Grigoriev I."/>
            <person name="Longcore J.E."/>
            <person name="James T.Y."/>
        </authorList>
    </citation>
    <scope>NUCLEOTIDE SEQUENCE</scope>
    <source>
        <strain evidence="2">JEL0513</strain>
    </source>
</reference>
<feature type="region of interest" description="Disordered" evidence="1">
    <location>
        <begin position="59"/>
        <end position="138"/>
    </location>
</feature>
<dbReference type="AlphaFoldDB" id="A0AAD5SZM4"/>
<gene>
    <name evidence="2" type="ORF">HK100_000234</name>
</gene>
<sequence>MSLAESSIKRRVDMVESLFSEFGGSLNKKSTALSGLEESDFQTDLDEYLEMLKTSLIKKADEEEEAEKGTDVAGAETPSDTQSESSDTSNPEDRASDYESDINHEERRHKTAWDPSDRDSKALKEEKEFGRKSEEEQKSGVPTVLIDTTKVIMIIKFWSGIIGHNRPSLHVFPSKRIVSLALSPGCLMRPVKTNNILPYHYSSGFYVDSMIFNSKEMMQIYGYHQPGLEDIAEYVKPFLNQVPYFGEDEPPRPRLAAATSVQAIGLPRQELVSTNSPLHSNQPPLRTPLLDVICKEIRHNKLSSIPGGAFLVAFINMQANYEDSIIFSKKVNEYKAFAWGGGGRVHPHNLNVISTKLSI</sequence>
<evidence type="ECO:0000313" key="3">
    <source>
        <dbReference type="Proteomes" id="UP001211907"/>
    </source>
</evidence>